<dbReference type="AlphaFoldDB" id="A0A1G2JEC7"/>
<keyword evidence="3" id="KW-1003">Cell membrane</keyword>
<evidence type="ECO:0000256" key="1">
    <source>
        <dbReference type="ARBA" id="ARBA00004429"/>
    </source>
</evidence>
<protein>
    <recommendedName>
        <fullName evidence="9">Type II secretion system protein GspF domain-containing protein</fullName>
    </recommendedName>
</protein>
<dbReference type="Gene3D" id="1.20.81.30">
    <property type="entry name" value="Type II secretion system (T2SS), domain F"/>
    <property type="match status" value="2"/>
</dbReference>
<keyword evidence="6 8" id="KW-1133">Transmembrane helix</keyword>
<dbReference type="Proteomes" id="UP000177751">
    <property type="component" value="Unassembled WGS sequence"/>
</dbReference>
<keyword evidence="7 8" id="KW-0472">Membrane</keyword>
<dbReference type="STRING" id="1802229.A2401_03165"/>
<dbReference type="FunFam" id="1.20.81.30:FF:000001">
    <property type="entry name" value="Type II secretion system protein F"/>
    <property type="match status" value="2"/>
</dbReference>
<dbReference type="GO" id="GO:0005886">
    <property type="term" value="C:plasma membrane"/>
    <property type="evidence" value="ECO:0007669"/>
    <property type="project" value="UniProtKB-SubCell"/>
</dbReference>
<feature type="transmembrane region" description="Helical" evidence="8">
    <location>
        <begin position="377"/>
        <end position="398"/>
    </location>
</feature>
<dbReference type="EMBL" id="MHPP01000002">
    <property type="protein sequence ID" value="OGZ85476.1"/>
    <property type="molecule type" value="Genomic_DNA"/>
</dbReference>
<dbReference type="PANTHER" id="PTHR30012">
    <property type="entry name" value="GENERAL SECRETION PATHWAY PROTEIN"/>
    <property type="match status" value="1"/>
</dbReference>
<sequence>MPTYYYSAKAINGRNETGTMSAESVRELSDALKNNGLVLIRAIIEDNKKKSFLDFLTPAPKISITDKLMITRNLQIMASTGLPLVKSFFLLAGQAKSKELKKALLDIKDEIGKGESLANSLGKYPEIFSEIFRNMIAVGEASGTLENVLQVLSLQIEKDHQLRSKIRRALIYPAILLSVMLVVGAVVMTVFIPGLKNLFFGLGVELPIYTRILIGAGDFMMQYWHILVLLALFLFPIIVKSLKTKKGKWIKDTILINLPFFNSLVKKSNSASLIRSLSSLISSGVPLVESLEITSRTVSNIYFENALNDAVEKIKKGEQLFSSLKEHKNIFPFGTIETIEIGEETGETSAILKKLADFYEGEVMDAADSLSVLIEPILIVFLGLAVGIFAFAVMSPLYSVLGTIH</sequence>
<dbReference type="InterPro" id="IPR003004">
    <property type="entry name" value="GspF/PilC"/>
</dbReference>
<evidence type="ECO:0000256" key="5">
    <source>
        <dbReference type="ARBA" id="ARBA00022692"/>
    </source>
</evidence>
<comment type="caution">
    <text evidence="10">The sequence shown here is derived from an EMBL/GenBank/DDBJ whole genome shotgun (WGS) entry which is preliminary data.</text>
</comment>
<reference evidence="10 11" key="1">
    <citation type="journal article" date="2016" name="Nat. Commun.">
        <title>Thousands of microbial genomes shed light on interconnected biogeochemical processes in an aquifer system.</title>
        <authorList>
            <person name="Anantharaman K."/>
            <person name="Brown C.T."/>
            <person name="Hug L.A."/>
            <person name="Sharon I."/>
            <person name="Castelle C.J."/>
            <person name="Probst A.J."/>
            <person name="Thomas B.C."/>
            <person name="Singh A."/>
            <person name="Wilkins M.J."/>
            <person name="Karaoz U."/>
            <person name="Brodie E.L."/>
            <person name="Williams K.H."/>
            <person name="Hubbard S.S."/>
            <person name="Banfield J.F."/>
        </authorList>
    </citation>
    <scope>NUCLEOTIDE SEQUENCE [LARGE SCALE GENOMIC DNA]</scope>
</reference>
<evidence type="ECO:0000313" key="11">
    <source>
        <dbReference type="Proteomes" id="UP000177751"/>
    </source>
</evidence>
<proteinExistence type="inferred from homology"/>
<evidence type="ECO:0000256" key="3">
    <source>
        <dbReference type="ARBA" id="ARBA00022475"/>
    </source>
</evidence>
<evidence type="ECO:0000256" key="2">
    <source>
        <dbReference type="ARBA" id="ARBA00005745"/>
    </source>
</evidence>
<evidence type="ECO:0000256" key="4">
    <source>
        <dbReference type="ARBA" id="ARBA00022519"/>
    </source>
</evidence>
<dbReference type="PRINTS" id="PR00812">
    <property type="entry name" value="BCTERIALGSPF"/>
</dbReference>
<keyword evidence="4" id="KW-0997">Cell inner membrane</keyword>
<evidence type="ECO:0000259" key="9">
    <source>
        <dbReference type="Pfam" id="PF00482"/>
    </source>
</evidence>
<feature type="domain" description="Type II secretion system protein GspF" evidence="9">
    <location>
        <begin position="274"/>
        <end position="396"/>
    </location>
</feature>
<evidence type="ECO:0000256" key="7">
    <source>
        <dbReference type="ARBA" id="ARBA00023136"/>
    </source>
</evidence>
<gene>
    <name evidence="10" type="ORF">A2401_03165</name>
</gene>
<feature type="transmembrane region" description="Helical" evidence="8">
    <location>
        <begin position="170"/>
        <end position="192"/>
    </location>
</feature>
<comment type="subcellular location">
    <subcellularLocation>
        <location evidence="1">Cell inner membrane</location>
        <topology evidence="1">Multi-pass membrane protein</topology>
    </subcellularLocation>
</comment>
<keyword evidence="5 8" id="KW-0812">Transmembrane</keyword>
<dbReference type="Pfam" id="PF00482">
    <property type="entry name" value="T2SSF"/>
    <property type="match status" value="2"/>
</dbReference>
<dbReference type="InterPro" id="IPR018076">
    <property type="entry name" value="T2SS_GspF_dom"/>
</dbReference>
<feature type="domain" description="Type II secretion system protein GspF" evidence="9">
    <location>
        <begin position="71"/>
        <end position="193"/>
    </location>
</feature>
<evidence type="ECO:0000313" key="10">
    <source>
        <dbReference type="EMBL" id="OGZ85476.1"/>
    </source>
</evidence>
<feature type="transmembrane region" description="Helical" evidence="8">
    <location>
        <begin position="223"/>
        <end position="242"/>
    </location>
</feature>
<name>A0A1G2JEC7_9BACT</name>
<dbReference type="PANTHER" id="PTHR30012:SF0">
    <property type="entry name" value="TYPE II SECRETION SYSTEM PROTEIN F-RELATED"/>
    <property type="match status" value="1"/>
</dbReference>
<evidence type="ECO:0000256" key="6">
    <source>
        <dbReference type="ARBA" id="ARBA00022989"/>
    </source>
</evidence>
<evidence type="ECO:0000256" key="8">
    <source>
        <dbReference type="SAM" id="Phobius"/>
    </source>
</evidence>
<accession>A0A1G2JEC7</accession>
<organism evidence="10 11">
    <name type="scientific">Candidatus Staskawiczbacteria bacterium RIFOXYC1_FULL_38_18</name>
    <dbReference type="NCBI Taxonomy" id="1802229"/>
    <lineage>
        <taxon>Bacteria</taxon>
        <taxon>Candidatus Staskawicziibacteriota</taxon>
    </lineage>
</organism>
<comment type="similarity">
    <text evidence="2">Belongs to the GSP F family.</text>
</comment>
<dbReference type="InterPro" id="IPR042094">
    <property type="entry name" value="T2SS_GspF_sf"/>
</dbReference>